<dbReference type="EMBL" id="MSCM01000001">
    <property type="protein sequence ID" value="PQJ81356.1"/>
    <property type="molecule type" value="Genomic_DNA"/>
</dbReference>
<evidence type="ECO:0000313" key="4">
    <source>
        <dbReference type="Proteomes" id="UP000239068"/>
    </source>
</evidence>
<dbReference type="GO" id="GO:0009240">
    <property type="term" value="P:isopentenyl diphosphate biosynthetic process"/>
    <property type="evidence" value="ECO:0007669"/>
    <property type="project" value="TreeGrafter"/>
</dbReference>
<dbReference type="RefSeq" id="WP_105019933.1">
    <property type="nucleotide sequence ID" value="NZ_MSCM01000001.1"/>
</dbReference>
<evidence type="ECO:0000313" key="3">
    <source>
        <dbReference type="EMBL" id="PQJ81356.1"/>
    </source>
</evidence>
<dbReference type="GO" id="GO:0016787">
    <property type="term" value="F:hydrolase activity"/>
    <property type="evidence" value="ECO:0007669"/>
    <property type="project" value="UniProtKB-KW"/>
</dbReference>
<dbReference type="GO" id="GO:0004452">
    <property type="term" value="F:isopentenyl-diphosphate delta-isomerase activity"/>
    <property type="evidence" value="ECO:0007669"/>
    <property type="project" value="TreeGrafter"/>
</dbReference>
<dbReference type="Gene3D" id="3.90.79.10">
    <property type="entry name" value="Nucleoside Triphosphate Pyrophosphohydrolase"/>
    <property type="match status" value="1"/>
</dbReference>
<dbReference type="PROSITE" id="PS51462">
    <property type="entry name" value="NUDIX"/>
    <property type="match status" value="1"/>
</dbReference>
<name>A0A2S7WV38_9FLAO</name>
<protein>
    <submittedName>
        <fullName evidence="3">Hydrolase</fullName>
    </submittedName>
</protein>
<dbReference type="Proteomes" id="UP000239068">
    <property type="component" value="Unassembled WGS sequence"/>
</dbReference>
<dbReference type="Pfam" id="PF00293">
    <property type="entry name" value="NUDIX"/>
    <property type="match status" value="1"/>
</dbReference>
<keyword evidence="1 3" id="KW-0378">Hydrolase</keyword>
<dbReference type="InterPro" id="IPR020084">
    <property type="entry name" value="NUDIX_hydrolase_CS"/>
</dbReference>
<dbReference type="SUPFAM" id="SSF55811">
    <property type="entry name" value="Nudix"/>
    <property type="match status" value="1"/>
</dbReference>
<dbReference type="OrthoDB" id="9786032at2"/>
<dbReference type="PANTHER" id="PTHR10885">
    <property type="entry name" value="ISOPENTENYL-DIPHOSPHATE DELTA-ISOMERASE"/>
    <property type="match status" value="1"/>
</dbReference>
<evidence type="ECO:0000256" key="1">
    <source>
        <dbReference type="ARBA" id="ARBA00022801"/>
    </source>
</evidence>
<dbReference type="PROSITE" id="PS00893">
    <property type="entry name" value="NUDIX_BOX"/>
    <property type="match status" value="1"/>
</dbReference>
<dbReference type="AlphaFoldDB" id="A0A2S7WV38"/>
<reference evidence="3 4" key="1">
    <citation type="submission" date="2016-12" db="EMBL/GenBank/DDBJ databases">
        <title>Trade-off between light-utilization and light-protection in marine flavobacteria.</title>
        <authorList>
            <person name="Kumagai Y."/>
            <person name="Yoshizawa S."/>
            <person name="Kogure K."/>
            <person name="Iwasaki W."/>
        </authorList>
    </citation>
    <scope>NUCLEOTIDE SEQUENCE [LARGE SCALE GENOMIC DNA]</scope>
    <source>
        <strain evidence="3 4">ATCC 43844</strain>
    </source>
</reference>
<dbReference type="PANTHER" id="PTHR10885:SF20">
    <property type="entry name" value="NUDIX HYDROLASE DOMAIN-CONTAINING PROTEIN"/>
    <property type="match status" value="1"/>
</dbReference>
<dbReference type="CDD" id="cd04692">
    <property type="entry name" value="NUDIX_Hydrolase"/>
    <property type="match status" value="1"/>
</dbReference>
<proteinExistence type="predicted"/>
<gene>
    <name evidence="3" type="ORF">BTO16_01625</name>
</gene>
<feature type="domain" description="Nudix hydrolase" evidence="2">
    <location>
        <begin position="29"/>
        <end position="166"/>
    </location>
</feature>
<comment type="caution">
    <text evidence="3">The sequence shown here is derived from an EMBL/GenBank/DDBJ whole genome shotgun (WGS) entry which is preliminary data.</text>
</comment>
<keyword evidence="4" id="KW-1185">Reference proteome</keyword>
<dbReference type="GO" id="GO:0005737">
    <property type="term" value="C:cytoplasm"/>
    <property type="evidence" value="ECO:0007669"/>
    <property type="project" value="TreeGrafter"/>
</dbReference>
<dbReference type="InterPro" id="IPR000086">
    <property type="entry name" value="NUDIX_hydrolase_dom"/>
</dbReference>
<dbReference type="InterPro" id="IPR015797">
    <property type="entry name" value="NUDIX_hydrolase-like_dom_sf"/>
</dbReference>
<accession>A0A2S7WV38</accession>
<evidence type="ECO:0000259" key="2">
    <source>
        <dbReference type="PROSITE" id="PS51462"/>
    </source>
</evidence>
<organism evidence="3 4">
    <name type="scientific">Polaribacter glomeratus</name>
    <dbReference type="NCBI Taxonomy" id="102"/>
    <lineage>
        <taxon>Bacteria</taxon>
        <taxon>Pseudomonadati</taxon>
        <taxon>Bacteroidota</taxon>
        <taxon>Flavobacteriia</taxon>
        <taxon>Flavobacteriales</taxon>
        <taxon>Flavobacteriaceae</taxon>
    </lineage>
</organism>
<sequence length="180" mass="20733">MDELIDILTPEGKRTGKIALKSEAHKNGWFHATVHIWLFTSDEKILLQKRALTKKVFPGIWDISVAGHVGAGEAILEAAKREIFEEIGLKLEEKDLIKIGTRIHQVTHKNGIQDNEHHHVFIAELKVSIETLTMQKEEVDGLELWDLKVLKQTKNLENVLLSRFHEYYVSVYDKIILHLK</sequence>